<evidence type="ECO:0000313" key="3">
    <source>
        <dbReference type="EMBL" id="RHN18093.1"/>
    </source>
</evidence>
<keyword evidence="5" id="KW-1185">Reference proteome</keyword>
<dbReference type="EMBL" id="QSID01000006">
    <property type="protein sequence ID" value="RHC65871.1"/>
    <property type="molecule type" value="Genomic_DNA"/>
</dbReference>
<evidence type="ECO:0000313" key="5">
    <source>
        <dbReference type="Proteomes" id="UP000284621"/>
    </source>
</evidence>
<dbReference type="SUPFAM" id="SSF53850">
    <property type="entry name" value="Periplasmic binding protein-like II"/>
    <property type="match status" value="1"/>
</dbReference>
<reference evidence="4 5" key="1">
    <citation type="submission" date="2018-08" db="EMBL/GenBank/DDBJ databases">
        <title>A genome reference for cultivated species of the human gut microbiota.</title>
        <authorList>
            <person name="Zou Y."/>
            <person name="Xue W."/>
            <person name="Luo G."/>
        </authorList>
    </citation>
    <scope>NUCLEOTIDE SEQUENCE [LARGE SCALE GENOMIC DNA]</scope>
    <source>
        <strain evidence="3 4">AF31-17AC</strain>
        <strain evidence="2 5">AM34-3LB</strain>
    </source>
</reference>
<dbReference type="AlphaFoldDB" id="A0A414B6K9"/>
<feature type="domain" description="DUF3502" evidence="1">
    <location>
        <begin position="416"/>
        <end position="482"/>
    </location>
</feature>
<sequence length="491" mass="56307">MKKKIGIILIIVMGACMLLGGKHIDKNSTLKKTKIVMAIPFDNIPQKDILMVEKEVNKIVEKKLGIQVQFVATASYSKEVSLLLSGKEQLDIMAAPYGKYMEAYINGMLIPLDDYLEKYGQGIIEQVGRKNIECCNINNTLYGVPTNSDYACVDNCYMLRKDILDKYNIKAEDIKSFSDLEKVFALIKKNEPNLTILIPGYGTILSTQYYLVSNNGFRPGVHMDYGRNEKIDNVFETEEYMDALKRIRKWYLKGYLRKDIFGETEPALKRVKQGKVFAYTTKGKPGIESQDKTGEDNEMVCVKLGKASISYNSISGHPYVITKNTISPELAMKVLNLFYTDADIMNLLSYGVEGVHYKKLDNGFITYVGKEKKNPFLNNAWNMPNQFITYVWEGNDKNLWENLKKFNEESIQSCELGFNFDFSEVVAEYASVREIYKTYNVILENGLVNPEDGLQHMLQEMRENGMNRILTLEKKQFESWEKGKKKEEKSK</sequence>
<dbReference type="EMBL" id="QRQO01000001">
    <property type="protein sequence ID" value="RHN18093.1"/>
    <property type="molecule type" value="Genomic_DNA"/>
</dbReference>
<dbReference type="PROSITE" id="PS51257">
    <property type="entry name" value="PROKAR_LIPOPROTEIN"/>
    <property type="match status" value="1"/>
</dbReference>
<dbReference type="Gene3D" id="3.40.190.10">
    <property type="entry name" value="Periplasmic binding protein-like II"/>
    <property type="match status" value="2"/>
</dbReference>
<dbReference type="InterPro" id="IPR006059">
    <property type="entry name" value="SBP"/>
</dbReference>
<dbReference type="Proteomes" id="UP000284621">
    <property type="component" value="Unassembled WGS sequence"/>
</dbReference>
<evidence type="ECO:0000313" key="2">
    <source>
        <dbReference type="EMBL" id="RHC65871.1"/>
    </source>
</evidence>
<dbReference type="RefSeq" id="WP_118380950.1">
    <property type="nucleotide sequence ID" value="NZ_CABJFJ010000006.1"/>
</dbReference>
<dbReference type="Pfam" id="PF01547">
    <property type="entry name" value="SBP_bac_1"/>
    <property type="match status" value="1"/>
</dbReference>
<dbReference type="Proteomes" id="UP000283700">
    <property type="component" value="Unassembled WGS sequence"/>
</dbReference>
<proteinExistence type="predicted"/>
<name>A0A414B6K9_9FIRM</name>
<evidence type="ECO:0000259" key="1">
    <source>
        <dbReference type="Pfam" id="PF12010"/>
    </source>
</evidence>
<dbReference type="InterPro" id="IPR022627">
    <property type="entry name" value="DUF3502"/>
</dbReference>
<protein>
    <submittedName>
        <fullName evidence="2">Extracellular solute-binding protein</fullName>
    </submittedName>
</protein>
<comment type="caution">
    <text evidence="2">The sequence shown here is derived from an EMBL/GenBank/DDBJ whole genome shotgun (WGS) entry which is preliminary data.</text>
</comment>
<dbReference type="Pfam" id="PF12010">
    <property type="entry name" value="DUF3502"/>
    <property type="match status" value="1"/>
</dbReference>
<organism evidence="2 5">
    <name type="scientific">Anaerobutyricum hallii</name>
    <dbReference type="NCBI Taxonomy" id="39488"/>
    <lineage>
        <taxon>Bacteria</taxon>
        <taxon>Bacillati</taxon>
        <taxon>Bacillota</taxon>
        <taxon>Clostridia</taxon>
        <taxon>Lachnospirales</taxon>
        <taxon>Lachnospiraceae</taxon>
        <taxon>Anaerobutyricum</taxon>
    </lineage>
</organism>
<evidence type="ECO:0000313" key="4">
    <source>
        <dbReference type="Proteomes" id="UP000283700"/>
    </source>
</evidence>
<gene>
    <name evidence="2" type="ORF">DW833_06670</name>
    <name evidence="3" type="ORF">DWZ29_00590</name>
</gene>
<accession>A0A414B6K9</accession>